<name>A0AAD1Z7X1_9LAMI</name>
<accession>A0AAD1Z7X1</accession>
<keyword evidence="3" id="KW-1185">Reference proteome</keyword>
<dbReference type="EMBL" id="OU503042">
    <property type="protein sequence ID" value="CAI9764866.1"/>
    <property type="molecule type" value="Genomic_DNA"/>
</dbReference>
<organism evidence="2 3">
    <name type="scientific">Fraxinus pennsylvanica</name>
    <dbReference type="NCBI Taxonomy" id="56036"/>
    <lineage>
        <taxon>Eukaryota</taxon>
        <taxon>Viridiplantae</taxon>
        <taxon>Streptophyta</taxon>
        <taxon>Embryophyta</taxon>
        <taxon>Tracheophyta</taxon>
        <taxon>Spermatophyta</taxon>
        <taxon>Magnoliopsida</taxon>
        <taxon>eudicotyledons</taxon>
        <taxon>Gunneridae</taxon>
        <taxon>Pentapetalae</taxon>
        <taxon>asterids</taxon>
        <taxon>lamiids</taxon>
        <taxon>Lamiales</taxon>
        <taxon>Oleaceae</taxon>
        <taxon>Oleeae</taxon>
        <taxon>Fraxinus</taxon>
    </lineage>
</organism>
<feature type="domain" description="DUF1117" evidence="1">
    <location>
        <begin position="1"/>
        <end position="63"/>
    </location>
</feature>
<gene>
    <name evidence="2" type="ORF">FPE_LOCUS12296</name>
</gene>
<evidence type="ECO:0000259" key="1">
    <source>
        <dbReference type="Pfam" id="PF06547"/>
    </source>
</evidence>
<evidence type="ECO:0000313" key="2">
    <source>
        <dbReference type="EMBL" id="CAI9764866.1"/>
    </source>
</evidence>
<reference evidence="2" key="1">
    <citation type="submission" date="2023-05" db="EMBL/GenBank/DDBJ databases">
        <authorList>
            <person name="Huff M."/>
        </authorList>
    </citation>
    <scope>NUCLEOTIDE SEQUENCE</scope>
</reference>
<sequence length="116" mass="13124">MPRVYTEIDGGFNNDDGMPRRIEWGVTRRGKRERGRISRLFANFSSVSRRFRSDSSSLGRVRVSRSWSLSGTGSSVVSRYILRRNSNRSGDGLGEVWLRCRRCCYCGSDYCGVVAG</sequence>
<dbReference type="InterPro" id="IPR010543">
    <property type="entry name" value="DUF1117"/>
</dbReference>
<protein>
    <recommendedName>
        <fullName evidence="1">DUF1117 domain-containing protein</fullName>
    </recommendedName>
</protein>
<evidence type="ECO:0000313" key="3">
    <source>
        <dbReference type="Proteomes" id="UP000834106"/>
    </source>
</evidence>
<proteinExistence type="predicted"/>
<dbReference type="Pfam" id="PF06547">
    <property type="entry name" value="DUF1117"/>
    <property type="match status" value="1"/>
</dbReference>
<dbReference type="AlphaFoldDB" id="A0AAD1Z7X1"/>
<dbReference type="Proteomes" id="UP000834106">
    <property type="component" value="Chromosome 7"/>
</dbReference>